<reference evidence="3" key="2">
    <citation type="submission" date="2020-08" db="EMBL/GenBank/DDBJ databases">
        <title>Multiple strains of infectious spleen and kidney necrosis virus found repeatedly in banggai cardinalfish Pterapogon kauderni from 2000 to 2017.</title>
        <authorList>
            <person name="Koda S.A."/>
            <person name="Subramaniam K."/>
            <person name="Groff J.M."/>
            <person name="Yanong R.P."/>
            <person name="Pouder D.B."/>
            <person name="Pedersen M."/>
            <person name="Pelton C."/>
            <person name="Garner M."/>
            <person name="Phelps N."/>
            <person name="Armien A.G."/>
            <person name="Hyatt M."/>
            <person name="Hick P.M."/>
            <person name="Becker J.A."/>
            <person name="Tweedie A."/>
            <person name="Stidworthy M.F."/>
            <person name="Davison A.J."/>
            <person name="Frasca S. Jr."/>
            <person name="Waltzek T.B."/>
        </authorList>
    </citation>
    <scope>NUCLEOTIDE SEQUENCE</scope>
    <source>
        <strain evidence="3">BCIV/2017</strain>
    </source>
</reference>
<dbReference type="EMBL" id="MN432490">
    <property type="protein sequence ID" value="QJC63446.1"/>
    <property type="molecule type" value="Genomic_DNA"/>
</dbReference>
<proteinExistence type="predicted"/>
<evidence type="ECO:0000313" key="4">
    <source>
        <dbReference type="Proteomes" id="UP000500860"/>
    </source>
</evidence>
<reference evidence="2 4" key="1">
    <citation type="submission" date="2019-09" db="EMBL/GenBank/DDBJ databases">
        <title>Repeated detections of megalocytivirus infection in ornamental and wild banggai cardinalfish Pterapogon kauderni.</title>
        <authorList>
            <person name="Koda S.A."/>
            <person name="Subramaniam K."/>
            <person name="Yanong R.P."/>
            <person name="Pouder D.B."/>
            <person name="Pedersen M."/>
            <person name="Pelton C."/>
            <person name="Groff J.M."/>
            <person name="Phelps N."/>
            <person name="Armien A.G."/>
            <person name="Waltzek T.B."/>
        </authorList>
    </citation>
    <scope>NUCLEOTIDE SEQUENCE [LARGE SCALE GENOMIC DNA]</scope>
    <source>
        <strain evidence="2">BCIV/WVL17393/2012</strain>
    </source>
</reference>
<feature type="region of interest" description="Disordered" evidence="1">
    <location>
        <begin position="1"/>
        <end position="41"/>
    </location>
</feature>
<evidence type="ECO:0000313" key="2">
    <source>
        <dbReference type="EMBL" id="QJC63446.1"/>
    </source>
</evidence>
<evidence type="ECO:0000256" key="1">
    <source>
        <dbReference type="SAM" id="MobiDB-lite"/>
    </source>
</evidence>
<gene>
    <name evidence="2" type="primary">93</name>
    <name evidence="3" type="synonym">94</name>
</gene>
<name>A0A6M3QTT0_ISKNV</name>
<feature type="compositionally biased region" description="Polar residues" evidence="1">
    <location>
        <begin position="23"/>
        <end position="41"/>
    </location>
</feature>
<dbReference type="Proteomes" id="UP000500860">
    <property type="component" value="Segment"/>
</dbReference>
<accession>A0A6M3QTT0</accession>
<organism evidence="2 4">
    <name type="scientific">Banggai cardinalfish iridovirus</name>
    <dbReference type="NCBI Taxonomy" id="565290"/>
    <lineage>
        <taxon>Viruses</taxon>
        <taxon>Varidnaviria</taxon>
        <taxon>Bamfordvirae</taxon>
        <taxon>Nucleocytoviricota</taxon>
        <taxon>Megaviricetes</taxon>
        <taxon>Pimascovirales</taxon>
        <taxon>Pimascovirales incertae sedis</taxon>
        <taxon>Iridoviridae</taxon>
        <taxon>Alphairidovirinae</taxon>
        <taxon>Megalocytivirus</taxon>
        <taxon>Megalocytivirus pagrus1</taxon>
        <taxon>Infectious spleen and kidney necrosis virus</taxon>
    </lineage>
</organism>
<dbReference type="EMBL" id="MT926123">
    <property type="protein sequence ID" value="QOE77233.1"/>
    <property type="molecule type" value="Genomic_DNA"/>
</dbReference>
<protein>
    <submittedName>
        <fullName evidence="2">Uncharacterized protein</fullName>
    </submittedName>
</protein>
<evidence type="ECO:0000313" key="3">
    <source>
        <dbReference type="EMBL" id="QOE77233.1"/>
    </source>
</evidence>
<sequence>MLWPGTHGTPQHCMTPLSVAPDATTSTSLKSDTAYTPVSNT</sequence>
<dbReference type="Proteomes" id="UP000663405">
    <property type="component" value="Segment"/>
</dbReference>